<proteinExistence type="inferred from homology"/>
<accession>A0A1H6RNQ1</accession>
<dbReference type="EMBL" id="FNXY01000002">
    <property type="protein sequence ID" value="SEI53225.1"/>
    <property type="molecule type" value="Genomic_DNA"/>
</dbReference>
<dbReference type="CDD" id="cd01821">
    <property type="entry name" value="Rhamnogalacturan_acetylesterase_like"/>
    <property type="match status" value="1"/>
</dbReference>
<keyword evidence="6" id="KW-1185">Reference proteome</keyword>
<dbReference type="STRING" id="408657.SAMN04487995_1186"/>
<evidence type="ECO:0000256" key="3">
    <source>
        <dbReference type="SAM" id="SignalP"/>
    </source>
</evidence>
<dbReference type="PANTHER" id="PTHR43695">
    <property type="entry name" value="PUTATIVE (AFU_ORTHOLOGUE AFUA_2G17250)-RELATED"/>
    <property type="match status" value="1"/>
</dbReference>
<dbReference type="Gene3D" id="3.40.50.1110">
    <property type="entry name" value="SGNH hydrolase"/>
    <property type="match status" value="1"/>
</dbReference>
<feature type="domain" description="SGNH hydrolase-type esterase" evidence="4">
    <location>
        <begin position="29"/>
        <end position="236"/>
    </location>
</feature>
<sequence>MIKVKFLIIAALVASLAAVKPATKPTLYLIGDSTVKNGSGKGADSLWGWGTVLPQFFDTTKISIENHAIGGRSSRTFLTEGRWEKVLAKLKKGDYVIMQFGHNDGGAINDTLRARGTIKGVGTETEEIDNLITKKHEIVHTYGWYMRKYINEAKAKGAIPIVCSPVPRNIFKGGKIEIPETGYNVWAEQVALSNGAGFIDLYKIVARNYDAIGQERVKNEFFIQKDHTHTTKAGAEVNAKSVTDGIRLLKKSDLKNYLL</sequence>
<protein>
    <submittedName>
        <fullName evidence="5">Lysophospholipase L1</fullName>
    </submittedName>
</protein>
<comment type="similarity">
    <text evidence="1">Belongs to the 'GDSL' lipolytic enzyme family.</text>
</comment>
<feature type="chain" id="PRO_5011513748" evidence="3">
    <location>
        <begin position="18"/>
        <end position="259"/>
    </location>
</feature>
<dbReference type="RefSeq" id="WP_090333288.1">
    <property type="nucleotide sequence ID" value="NZ_FNXY01000002.1"/>
</dbReference>
<organism evidence="5 6">
    <name type="scientific">Dyadobacter koreensis</name>
    <dbReference type="NCBI Taxonomy" id="408657"/>
    <lineage>
        <taxon>Bacteria</taxon>
        <taxon>Pseudomonadati</taxon>
        <taxon>Bacteroidota</taxon>
        <taxon>Cytophagia</taxon>
        <taxon>Cytophagales</taxon>
        <taxon>Spirosomataceae</taxon>
        <taxon>Dyadobacter</taxon>
    </lineage>
</organism>
<evidence type="ECO:0000256" key="1">
    <source>
        <dbReference type="ARBA" id="ARBA00008668"/>
    </source>
</evidence>
<dbReference type="Proteomes" id="UP000199532">
    <property type="component" value="Unassembled WGS sequence"/>
</dbReference>
<feature type="signal peptide" evidence="3">
    <location>
        <begin position="1"/>
        <end position="17"/>
    </location>
</feature>
<evidence type="ECO:0000313" key="5">
    <source>
        <dbReference type="EMBL" id="SEI53225.1"/>
    </source>
</evidence>
<gene>
    <name evidence="5" type="ORF">SAMN04487995_1186</name>
</gene>
<name>A0A1H6RNQ1_9BACT</name>
<keyword evidence="2" id="KW-0378">Hydrolase</keyword>
<evidence type="ECO:0000256" key="2">
    <source>
        <dbReference type="ARBA" id="ARBA00022801"/>
    </source>
</evidence>
<keyword evidence="3" id="KW-0732">Signal</keyword>
<dbReference type="PANTHER" id="PTHR43695:SF1">
    <property type="entry name" value="RHAMNOGALACTURONAN ACETYLESTERASE"/>
    <property type="match status" value="1"/>
</dbReference>
<evidence type="ECO:0000259" key="4">
    <source>
        <dbReference type="Pfam" id="PF13472"/>
    </source>
</evidence>
<dbReference type="InterPro" id="IPR013830">
    <property type="entry name" value="SGNH_hydro"/>
</dbReference>
<dbReference type="AlphaFoldDB" id="A0A1H6RNQ1"/>
<dbReference type="GO" id="GO:0016788">
    <property type="term" value="F:hydrolase activity, acting on ester bonds"/>
    <property type="evidence" value="ECO:0007669"/>
    <property type="project" value="UniProtKB-ARBA"/>
</dbReference>
<dbReference type="InterPro" id="IPR036514">
    <property type="entry name" value="SGNH_hydro_sf"/>
</dbReference>
<dbReference type="InterPro" id="IPR037459">
    <property type="entry name" value="RhgT-like"/>
</dbReference>
<dbReference type="OrthoDB" id="9807041at2"/>
<evidence type="ECO:0000313" key="6">
    <source>
        <dbReference type="Proteomes" id="UP000199532"/>
    </source>
</evidence>
<dbReference type="SUPFAM" id="SSF52266">
    <property type="entry name" value="SGNH hydrolase"/>
    <property type="match status" value="1"/>
</dbReference>
<reference evidence="5 6" key="1">
    <citation type="submission" date="2016-10" db="EMBL/GenBank/DDBJ databases">
        <authorList>
            <person name="de Groot N.N."/>
        </authorList>
    </citation>
    <scope>NUCLEOTIDE SEQUENCE [LARGE SCALE GENOMIC DNA]</scope>
    <source>
        <strain evidence="5 6">DSM 19938</strain>
    </source>
</reference>
<dbReference type="Pfam" id="PF13472">
    <property type="entry name" value="Lipase_GDSL_2"/>
    <property type="match status" value="1"/>
</dbReference>